<proteinExistence type="inferred from homology"/>
<reference evidence="6 7" key="1">
    <citation type="submission" date="2018-01" db="EMBL/GenBank/DDBJ databases">
        <title>Whole genome sequencing of Histamine producing bacteria.</title>
        <authorList>
            <person name="Butler K."/>
        </authorList>
    </citation>
    <scope>NUCLEOTIDE SEQUENCE [LARGE SCALE GENOMIC DNA]</scope>
    <source>
        <strain evidence="6 7">A1-4</strain>
    </source>
</reference>
<sequence>MYKPTTNIANIYFLTTNIDKNNMSNPLSLRQLEYLVAVAETGQISRAALRCNVSQSSMTIALKKLEHILDCKLLIRHAKGVDLSAAGEVFVIKARNILNDVEHAMESIILPPADMTGQIRLGITETFSAYLLPTLLPALRKQFPNIIFNIHECDRADIEQALLADTLDLGIIIVSNLQEKTHLHYEVMLRSERNLWLDPENPLQYSTTITLADVAQQPFILLDMDEHLINAAAYWEASQLAPNIHFHSRSLESVRSLVAMGQGVTILSDLVYRQFSLEGRRLIRRPLNEQLPTMNVGCIWKKQPPLVPNLSEVIEFIRKKITDSQQ</sequence>
<dbReference type="Proteomes" id="UP000240728">
    <property type="component" value="Unassembled WGS sequence"/>
</dbReference>
<dbReference type="AlphaFoldDB" id="A0AAX0YQH1"/>
<dbReference type="Pfam" id="PF00126">
    <property type="entry name" value="HTH_1"/>
    <property type="match status" value="1"/>
</dbReference>
<feature type="domain" description="HTH lysR-type" evidence="5">
    <location>
        <begin position="27"/>
        <end position="84"/>
    </location>
</feature>
<dbReference type="SUPFAM" id="SSF46785">
    <property type="entry name" value="Winged helix' DNA-binding domain"/>
    <property type="match status" value="1"/>
</dbReference>
<evidence type="ECO:0000256" key="1">
    <source>
        <dbReference type="ARBA" id="ARBA00009437"/>
    </source>
</evidence>
<evidence type="ECO:0000256" key="3">
    <source>
        <dbReference type="ARBA" id="ARBA00023125"/>
    </source>
</evidence>
<dbReference type="GO" id="GO:0003700">
    <property type="term" value="F:DNA-binding transcription factor activity"/>
    <property type="evidence" value="ECO:0007669"/>
    <property type="project" value="InterPro"/>
</dbReference>
<accession>A0AAX0YQH1</accession>
<keyword evidence="7" id="KW-1185">Reference proteome</keyword>
<name>A0AAX0YQH1_9GAMM</name>
<evidence type="ECO:0000256" key="2">
    <source>
        <dbReference type="ARBA" id="ARBA00023015"/>
    </source>
</evidence>
<dbReference type="Gene3D" id="3.40.190.10">
    <property type="entry name" value="Periplasmic binding protein-like II"/>
    <property type="match status" value="2"/>
</dbReference>
<dbReference type="Pfam" id="PF03466">
    <property type="entry name" value="LysR_substrate"/>
    <property type="match status" value="1"/>
</dbReference>
<dbReference type="EMBL" id="PYOZ01000012">
    <property type="protein sequence ID" value="PSX43802.1"/>
    <property type="molecule type" value="Genomic_DNA"/>
</dbReference>
<dbReference type="InterPro" id="IPR005119">
    <property type="entry name" value="LysR_subst-bd"/>
</dbReference>
<comment type="caution">
    <text evidence="6">The sequence shown here is derived from an EMBL/GenBank/DDBJ whole genome shotgun (WGS) entry which is preliminary data.</text>
</comment>
<dbReference type="GO" id="GO:0005829">
    <property type="term" value="C:cytosol"/>
    <property type="evidence" value="ECO:0007669"/>
    <property type="project" value="TreeGrafter"/>
</dbReference>
<dbReference type="InterPro" id="IPR036388">
    <property type="entry name" value="WH-like_DNA-bd_sf"/>
</dbReference>
<dbReference type="GO" id="GO:0003677">
    <property type="term" value="F:DNA binding"/>
    <property type="evidence" value="ECO:0007669"/>
    <property type="project" value="UniProtKB-KW"/>
</dbReference>
<dbReference type="InterPro" id="IPR050950">
    <property type="entry name" value="HTH-type_LysR_regulators"/>
</dbReference>
<dbReference type="PANTHER" id="PTHR30419">
    <property type="entry name" value="HTH-TYPE TRANSCRIPTIONAL REGULATOR YBHD"/>
    <property type="match status" value="1"/>
</dbReference>
<dbReference type="SUPFAM" id="SSF53850">
    <property type="entry name" value="Periplasmic binding protein-like II"/>
    <property type="match status" value="1"/>
</dbReference>
<dbReference type="InterPro" id="IPR036390">
    <property type="entry name" value="WH_DNA-bd_sf"/>
</dbReference>
<gene>
    <name evidence="6" type="ORF">C0W53_16655</name>
</gene>
<dbReference type="Gene3D" id="1.10.10.10">
    <property type="entry name" value="Winged helix-like DNA-binding domain superfamily/Winged helix DNA-binding domain"/>
    <property type="match status" value="1"/>
</dbReference>
<dbReference type="InterPro" id="IPR000847">
    <property type="entry name" value="LysR_HTH_N"/>
</dbReference>
<evidence type="ECO:0000256" key="4">
    <source>
        <dbReference type="ARBA" id="ARBA00023163"/>
    </source>
</evidence>
<comment type="similarity">
    <text evidence="1">Belongs to the LysR transcriptional regulatory family.</text>
</comment>
<evidence type="ECO:0000313" key="7">
    <source>
        <dbReference type="Proteomes" id="UP000240728"/>
    </source>
</evidence>
<evidence type="ECO:0000259" key="5">
    <source>
        <dbReference type="PROSITE" id="PS50931"/>
    </source>
</evidence>
<keyword evidence="2" id="KW-0805">Transcription regulation</keyword>
<evidence type="ECO:0000313" key="6">
    <source>
        <dbReference type="EMBL" id="PSX43802.1"/>
    </source>
</evidence>
<protein>
    <submittedName>
        <fullName evidence="6">LysR family transcriptional regulator</fullName>
    </submittedName>
</protein>
<dbReference type="FunFam" id="1.10.10.10:FF:000001">
    <property type="entry name" value="LysR family transcriptional regulator"/>
    <property type="match status" value="1"/>
</dbReference>
<keyword evidence="4" id="KW-0804">Transcription</keyword>
<organism evidence="6 7">
    <name type="scientific">Photobacterium kishitanii</name>
    <dbReference type="NCBI Taxonomy" id="318456"/>
    <lineage>
        <taxon>Bacteria</taxon>
        <taxon>Pseudomonadati</taxon>
        <taxon>Pseudomonadota</taxon>
        <taxon>Gammaproteobacteria</taxon>
        <taxon>Vibrionales</taxon>
        <taxon>Vibrionaceae</taxon>
        <taxon>Photobacterium</taxon>
    </lineage>
</organism>
<dbReference type="PROSITE" id="PS50931">
    <property type="entry name" value="HTH_LYSR"/>
    <property type="match status" value="1"/>
</dbReference>
<keyword evidence="3" id="KW-0238">DNA-binding</keyword>